<proteinExistence type="predicted"/>
<accession>A0A8S5UGT6</accession>
<reference evidence="2" key="1">
    <citation type="journal article" date="2021" name="Proc. Natl. Acad. Sci. U.S.A.">
        <title>A Catalog of Tens of Thousands of Viruses from Human Metagenomes Reveals Hidden Associations with Chronic Diseases.</title>
        <authorList>
            <person name="Tisza M.J."/>
            <person name="Buck C.B."/>
        </authorList>
    </citation>
    <scope>NUCLEOTIDE SEQUENCE</scope>
    <source>
        <strain evidence="2">Ctshb19</strain>
    </source>
</reference>
<evidence type="ECO:0000256" key="1">
    <source>
        <dbReference type="SAM" id="MobiDB-lite"/>
    </source>
</evidence>
<organism evidence="2">
    <name type="scientific">Myoviridae sp. ctshb19</name>
    <dbReference type="NCBI Taxonomy" id="2825194"/>
    <lineage>
        <taxon>Viruses</taxon>
        <taxon>Duplodnaviria</taxon>
        <taxon>Heunggongvirae</taxon>
        <taxon>Uroviricota</taxon>
        <taxon>Caudoviricetes</taxon>
    </lineage>
</organism>
<sequence length="246" mass="28086">MKMANMNRRDIRAMFPNQMVSIDKTGVDLLDIATGERVASCVYAANSGAIVWLYNRKKVFGKPDHKAVAHVKTYEHEADHHDAAQAERRQVGRKELGDRTIKNEWNKIQEQDFKEALEIMRVFMHLLAGNTGGGVTREQYKKLNAYGRLMNTRLQNENNVQVGEAPSKASTKPPVTQSTAALTDDQALAEERDKRTVWDADDDKLFDQQQRLHKEISNRLAEMHAARGSKISMPEWDRRKNAKEKV</sequence>
<protein>
    <submittedName>
        <fullName evidence="2">Uncharacterized protein</fullName>
    </submittedName>
</protein>
<feature type="compositionally biased region" description="Basic and acidic residues" evidence="1">
    <location>
        <begin position="235"/>
        <end position="246"/>
    </location>
</feature>
<evidence type="ECO:0000313" key="2">
    <source>
        <dbReference type="EMBL" id="DAF93590.1"/>
    </source>
</evidence>
<feature type="region of interest" description="Disordered" evidence="1">
    <location>
        <begin position="224"/>
        <end position="246"/>
    </location>
</feature>
<feature type="region of interest" description="Disordered" evidence="1">
    <location>
        <begin position="160"/>
        <end position="194"/>
    </location>
</feature>
<feature type="compositionally biased region" description="Polar residues" evidence="1">
    <location>
        <begin position="168"/>
        <end position="181"/>
    </location>
</feature>
<name>A0A8S5UGT6_9CAUD</name>
<dbReference type="EMBL" id="BK016086">
    <property type="protein sequence ID" value="DAF93590.1"/>
    <property type="molecule type" value="Genomic_DNA"/>
</dbReference>